<feature type="compositionally biased region" description="Pro residues" evidence="1">
    <location>
        <begin position="30"/>
        <end position="43"/>
    </location>
</feature>
<feature type="region of interest" description="Disordered" evidence="1">
    <location>
        <begin position="1"/>
        <end position="56"/>
    </location>
</feature>
<feature type="compositionally biased region" description="Low complexity" evidence="1">
    <location>
        <begin position="18"/>
        <end position="29"/>
    </location>
</feature>
<evidence type="ECO:0000313" key="4">
    <source>
        <dbReference type="Proteomes" id="UP000054350"/>
    </source>
</evidence>
<sequence>MPGTTSSSRRTTSRKRPAAAARTGADAAPAEPPPILAPPPPSQPNNGNARPPLPLPPVDSAINRFLEKDLDLSALASSLKHARHPSIADVDLALREYRRFLLLKVAYKDEFATILAAPPPIALVWHLHILDTQAYAAMNARLPFFLHHKLASANDAAQRARHLATSRDYYRARWGDPPNSVWDPQPLSPPAPRPAAAAPPSQPQPKPVQDTNAKKLRFRVRFEQEDKDIEFIIGPNTMVGKVKAAIAERWPYDEASMQFTAPNGERLADSAKLMAIGLVDDDVVLAEATRRDEEDDGDNAGGQ</sequence>
<reference evidence="3 4" key="1">
    <citation type="submission" date="2009-11" db="EMBL/GenBank/DDBJ databases">
        <title>Annotation of Allomyces macrogynus ATCC 38327.</title>
        <authorList>
            <consortium name="The Broad Institute Genome Sequencing Platform"/>
            <person name="Russ C."/>
            <person name="Cuomo C."/>
            <person name="Burger G."/>
            <person name="Gray M.W."/>
            <person name="Holland P.W.H."/>
            <person name="King N."/>
            <person name="Lang F.B.F."/>
            <person name="Roger A.J."/>
            <person name="Ruiz-Trillo I."/>
            <person name="Young S.K."/>
            <person name="Zeng Q."/>
            <person name="Gargeya S."/>
            <person name="Fitzgerald M."/>
            <person name="Haas B."/>
            <person name="Abouelleil A."/>
            <person name="Alvarado L."/>
            <person name="Arachchi H.M."/>
            <person name="Berlin A."/>
            <person name="Chapman S.B."/>
            <person name="Gearin G."/>
            <person name="Goldberg J."/>
            <person name="Griggs A."/>
            <person name="Gujja S."/>
            <person name="Hansen M."/>
            <person name="Heiman D."/>
            <person name="Howarth C."/>
            <person name="Larimer J."/>
            <person name="Lui A."/>
            <person name="MacDonald P.J.P."/>
            <person name="McCowen C."/>
            <person name="Montmayeur A."/>
            <person name="Murphy C."/>
            <person name="Neiman D."/>
            <person name="Pearson M."/>
            <person name="Priest M."/>
            <person name="Roberts A."/>
            <person name="Saif S."/>
            <person name="Shea T."/>
            <person name="Sisk P."/>
            <person name="Stolte C."/>
            <person name="Sykes S."/>
            <person name="Wortman J."/>
            <person name="Nusbaum C."/>
            <person name="Birren B."/>
        </authorList>
    </citation>
    <scope>NUCLEOTIDE SEQUENCE [LARGE SCALE GENOMIC DNA]</scope>
    <source>
        <strain evidence="3 4">ATCC 38327</strain>
    </source>
</reference>
<feature type="region of interest" description="Disordered" evidence="1">
    <location>
        <begin position="175"/>
        <end position="213"/>
    </location>
</feature>
<name>A0A0L0SRL1_ALLM3</name>
<accession>A0A0L0SRL1</accession>
<feature type="domain" description="Ubiquitin-like" evidence="2">
    <location>
        <begin position="216"/>
        <end position="293"/>
    </location>
</feature>
<organism evidence="3 4">
    <name type="scientific">Allomyces macrogynus (strain ATCC 38327)</name>
    <name type="common">Allomyces javanicus var. macrogynus</name>
    <dbReference type="NCBI Taxonomy" id="578462"/>
    <lineage>
        <taxon>Eukaryota</taxon>
        <taxon>Fungi</taxon>
        <taxon>Fungi incertae sedis</taxon>
        <taxon>Blastocladiomycota</taxon>
        <taxon>Blastocladiomycetes</taxon>
        <taxon>Blastocladiales</taxon>
        <taxon>Blastocladiaceae</taxon>
        <taxon>Allomyces</taxon>
    </lineage>
</organism>
<keyword evidence="4" id="KW-1185">Reference proteome</keyword>
<feature type="compositionally biased region" description="Low complexity" evidence="1">
    <location>
        <begin position="1"/>
        <end position="10"/>
    </location>
</feature>
<dbReference type="CDD" id="cd01763">
    <property type="entry name" value="Ubl_SUMO_like"/>
    <property type="match status" value="1"/>
</dbReference>
<dbReference type="EMBL" id="GG745346">
    <property type="protein sequence ID" value="KNE64984.1"/>
    <property type="molecule type" value="Genomic_DNA"/>
</dbReference>
<evidence type="ECO:0000259" key="2">
    <source>
        <dbReference type="PROSITE" id="PS50053"/>
    </source>
</evidence>
<protein>
    <recommendedName>
        <fullName evidence="2">Ubiquitin-like domain-containing protein</fullName>
    </recommendedName>
</protein>
<dbReference type="InterPro" id="IPR029071">
    <property type="entry name" value="Ubiquitin-like_domsf"/>
</dbReference>
<gene>
    <name evidence="3" type="ORF">AMAG_10651</name>
</gene>
<dbReference type="InterPro" id="IPR000626">
    <property type="entry name" value="Ubiquitin-like_dom"/>
</dbReference>
<dbReference type="PROSITE" id="PS50053">
    <property type="entry name" value="UBIQUITIN_2"/>
    <property type="match status" value="1"/>
</dbReference>
<reference evidence="4" key="2">
    <citation type="submission" date="2009-11" db="EMBL/GenBank/DDBJ databases">
        <title>The Genome Sequence of Allomyces macrogynus strain ATCC 38327.</title>
        <authorList>
            <consortium name="The Broad Institute Genome Sequencing Platform"/>
            <person name="Russ C."/>
            <person name="Cuomo C."/>
            <person name="Shea T."/>
            <person name="Young S.K."/>
            <person name="Zeng Q."/>
            <person name="Koehrsen M."/>
            <person name="Haas B."/>
            <person name="Borodovsky M."/>
            <person name="Guigo R."/>
            <person name="Alvarado L."/>
            <person name="Berlin A."/>
            <person name="Borenstein D."/>
            <person name="Chen Z."/>
            <person name="Engels R."/>
            <person name="Freedman E."/>
            <person name="Gellesch M."/>
            <person name="Goldberg J."/>
            <person name="Griggs A."/>
            <person name="Gujja S."/>
            <person name="Heiman D."/>
            <person name="Hepburn T."/>
            <person name="Howarth C."/>
            <person name="Jen D."/>
            <person name="Larson L."/>
            <person name="Lewis B."/>
            <person name="Mehta T."/>
            <person name="Park D."/>
            <person name="Pearson M."/>
            <person name="Roberts A."/>
            <person name="Saif S."/>
            <person name="Shenoy N."/>
            <person name="Sisk P."/>
            <person name="Stolte C."/>
            <person name="Sykes S."/>
            <person name="Walk T."/>
            <person name="White J."/>
            <person name="Yandava C."/>
            <person name="Burger G."/>
            <person name="Gray M.W."/>
            <person name="Holland P.W.H."/>
            <person name="King N."/>
            <person name="Lang F.B.F."/>
            <person name="Roger A.J."/>
            <person name="Ruiz-Trillo I."/>
            <person name="Lander E."/>
            <person name="Nusbaum C."/>
        </authorList>
    </citation>
    <scope>NUCLEOTIDE SEQUENCE [LARGE SCALE GENOMIC DNA]</scope>
    <source>
        <strain evidence="4">ATCC 38327</strain>
    </source>
</reference>
<dbReference type="OrthoDB" id="5561979at2759"/>
<dbReference type="SUPFAM" id="SSF54236">
    <property type="entry name" value="Ubiquitin-like"/>
    <property type="match status" value="1"/>
</dbReference>
<dbReference type="VEuPathDB" id="FungiDB:AMAG_10651"/>
<dbReference type="Gene3D" id="3.10.20.90">
    <property type="entry name" value="Phosphatidylinositol 3-kinase Catalytic Subunit, Chain A, domain 1"/>
    <property type="match status" value="1"/>
</dbReference>
<proteinExistence type="predicted"/>
<dbReference type="AlphaFoldDB" id="A0A0L0SRL1"/>
<dbReference type="Proteomes" id="UP000054350">
    <property type="component" value="Unassembled WGS sequence"/>
</dbReference>
<evidence type="ECO:0000313" key="3">
    <source>
        <dbReference type="EMBL" id="KNE64984.1"/>
    </source>
</evidence>
<evidence type="ECO:0000256" key="1">
    <source>
        <dbReference type="SAM" id="MobiDB-lite"/>
    </source>
</evidence>